<dbReference type="Pfam" id="PF07716">
    <property type="entry name" value="bZIP_2"/>
    <property type="match status" value="1"/>
</dbReference>
<feature type="non-terminal residue" evidence="8">
    <location>
        <position position="1"/>
    </location>
</feature>
<dbReference type="GO" id="GO:0005634">
    <property type="term" value="C:nucleus"/>
    <property type="evidence" value="ECO:0007669"/>
    <property type="project" value="UniProtKB-SubCell"/>
</dbReference>
<dbReference type="EMBL" id="MU007039">
    <property type="protein sequence ID" value="KAF2430324.1"/>
    <property type="molecule type" value="Genomic_DNA"/>
</dbReference>
<proteinExistence type="predicted"/>
<evidence type="ECO:0000313" key="8">
    <source>
        <dbReference type="EMBL" id="KAF2430324.1"/>
    </source>
</evidence>
<keyword evidence="2" id="KW-0805">Transcription regulation</keyword>
<keyword evidence="6" id="KW-0175">Coiled coil</keyword>
<comment type="subcellular location">
    <subcellularLocation>
        <location evidence="1">Nucleus</location>
    </subcellularLocation>
</comment>
<gene>
    <name evidence="8" type="ORF">EJ08DRAFT_554057</name>
</gene>
<feature type="domain" description="BZIP" evidence="7">
    <location>
        <begin position="1"/>
        <end position="61"/>
    </location>
</feature>
<evidence type="ECO:0000256" key="6">
    <source>
        <dbReference type="SAM" id="Coils"/>
    </source>
</evidence>
<dbReference type="AlphaFoldDB" id="A0A9P4TXG8"/>
<feature type="coiled-coil region" evidence="6">
    <location>
        <begin position="23"/>
        <end position="50"/>
    </location>
</feature>
<evidence type="ECO:0000259" key="7">
    <source>
        <dbReference type="PROSITE" id="PS50217"/>
    </source>
</evidence>
<evidence type="ECO:0000256" key="1">
    <source>
        <dbReference type="ARBA" id="ARBA00004123"/>
    </source>
</evidence>
<keyword evidence="5" id="KW-0539">Nucleus</keyword>
<keyword evidence="9" id="KW-1185">Reference proteome</keyword>
<dbReference type="PROSITE" id="PS00036">
    <property type="entry name" value="BZIP_BASIC"/>
    <property type="match status" value="1"/>
</dbReference>
<dbReference type="OrthoDB" id="1939598at2759"/>
<dbReference type="SUPFAM" id="SSF57959">
    <property type="entry name" value="Leucine zipper domain"/>
    <property type="match status" value="1"/>
</dbReference>
<evidence type="ECO:0000313" key="9">
    <source>
        <dbReference type="Proteomes" id="UP000800235"/>
    </source>
</evidence>
<keyword evidence="3" id="KW-0238">DNA-binding</keyword>
<reference evidence="8" key="1">
    <citation type="journal article" date="2020" name="Stud. Mycol.">
        <title>101 Dothideomycetes genomes: a test case for predicting lifestyles and emergence of pathogens.</title>
        <authorList>
            <person name="Haridas S."/>
            <person name="Albert R."/>
            <person name="Binder M."/>
            <person name="Bloem J."/>
            <person name="Labutti K."/>
            <person name="Salamov A."/>
            <person name="Andreopoulos B."/>
            <person name="Baker S."/>
            <person name="Barry K."/>
            <person name="Bills G."/>
            <person name="Bluhm B."/>
            <person name="Cannon C."/>
            <person name="Castanera R."/>
            <person name="Culley D."/>
            <person name="Daum C."/>
            <person name="Ezra D."/>
            <person name="Gonzalez J."/>
            <person name="Henrissat B."/>
            <person name="Kuo A."/>
            <person name="Liang C."/>
            <person name="Lipzen A."/>
            <person name="Lutzoni F."/>
            <person name="Magnuson J."/>
            <person name="Mondo S."/>
            <person name="Nolan M."/>
            <person name="Ohm R."/>
            <person name="Pangilinan J."/>
            <person name="Park H.-J."/>
            <person name="Ramirez L."/>
            <person name="Alfaro M."/>
            <person name="Sun H."/>
            <person name="Tritt A."/>
            <person name="Yoshinaga Y."/>
            <person name="Zwiers L.-H."/>
            <person name="Turgeon B."/>
            <person name="Goodwin S."/>
            <person name="Spatafora J."/>
            <person name="Crous P."/>
            <person name="Grigoriev I."/>
        </authorList>
    </citation>
    <scope>NUCLEOTIDE SEQUENCE</scope>
    <source>
        <strain evidence="8">CBS 130266</strain>
    </source>
</reference>
<evidence type="ECO:0000256" key="3">
    <source>
        <dbReference type="ARBA" id="ARBA00023125"/>
    </source>
</evidence>
<dbReference type="PANTHER" id="PTHR13044:SF14">
    <property type="entry name" value="CRYPTOCEPHAL, ISOFORM A"/>
    <property type="match status" value="1"/>
</dbReference>
<protein>
    <recommendedName>
        <fullName evidence="7">BZIP domain-containing protein</fullName>
    </recommendedName>
</protein>
<dbReference type="InterPro" id="IPR046347">
    <property type="entry name" value="bZIP_sf"/>
</dbReference>
<dbReference type="Gene3D" id="1.20.5.170">
    <property type="match status" value="1"/>
</dbReference>
<keyword evidence="4" id="KW-0804">Transcription</keyword>
<dbReference type="GO" id="GO:0000977">
    <property type="term" value="F:RNA polymerase II transcription regulatory region sequence-specific DNA binding"/>
    <property type="evidence" value="ECO:0007669"/>
    <property type="project" value="TreeGrafter"/>
</dbReference>
<name>A0A9P4TXG8_9PEZI</name>
<feature type="non-terminal residue" evidence="8">
    <location>
        <position position="62"/>
    </location>
</feature>
<dbReference type="Proteomes" id="UP000800235">
    <property type="component" value="Unassembled WGS sequence"/>
</dbReference>
<evidence type="ECO:0000256" key="2">
    <source>
        <dbReference type="ARBA" id="ARBA00023015"/>
    </source>
</evidence>
<dbReference type="PANTHER" id="PTHR13044">
    <property type="entry name" value="ACTIVATING TRANSCRIPTION FACTOR ATF 4/5"/>
    <property type="match status" value="1"/>
</dbReference>
<sequence length="62" mass="7347">EEEKRRRNTAASARFRVKKKERELALEKTAKDMTDRCAELESRVQGLETENRWLRGLIVEKS</sequence>
<accession>A0A9P4TXG8</accession>
<comment type="caution">
    <text evidence="8">The sequence shown here is derived from an EMBL/GenBank/DDBJ whole genome shotgun (WGS) entry which is preliminary data.</text>
</comment>
<dbReference type="InterPro" id="IPR004827">
    <property type="entry name" value="bZIP"/>
</dbReference>
<dbReference type="PROSITE" id="PS50217">
    <property type="entry name" value="BZIP"/>
    <property type="match status" value="1"/>
</dbReference>
<organism evidence="8 9">
    <name type="scientific">Tothia fuscella</name>
    <dbReference type="NCBI Taxonomy" id="1048955"/>
    <lineage>
        <taxon>Eukaryota</taxon>
        <taxon>Fungi</taxon>
        <taxon>Dikarya</taxon>
        <taxon>Ascomycota</taxon>
        <taxon>Pezizomycotina</taxon>
        <taxon>Dothideomycetes</taxon>
        <taxon>Pleosporomycetidae</taxon>
        <taxon>Venturiales</taxon>
        <taxon>Cylindrosympodiaceae</taxon>
        <taxon>Tothia</taxon>
    </lineage>
</organism>
<evidence type="ECO:0000256" key="5">
    <source>
        <dbReference type="ARBA" id="ARBA00023242"/>
    </source>
</evidence>
<dbReference type="GO" id="GO:0001228">
    <property type="term" value="F:DNA-binding transcription activator activity, RNA polymerase II-specific"/>
    <property type="evidence" value="ECO:0007669"/>
    <property type="project" value="TreeGrafter"/>
</dbReference>
<evidence type="ECO:0000256" key="4">
    <source>
        <dbReference type="ARBA" id="ARBA00023163"/>
    </source>
</evidence>